<evidence type="ECO:0000313" key="1">
    <source>
        <dbReference type="Proteomes" id="UP000887576"/>
    </source>
</evidence>
<organism evidence="1 2">
    <name type="scientific">Panagrolaimus sp. JU765</name>
    <dbReference type="NCBI Taxonomy" id="591449"/>
    <lineage>
        <taxon>Eukaryota</taxon>
        <taxon>Metazoa</taxon>
        <taxon>Ecdysozoa</taxon>
        <taxon>Nematoda</taxon>
        <taxon>Chromadorea</taxon>
        <taxon>Rhabditida</taxon>
        <taxon>Tylenchina</taxon>
        <taxon>Panagrolaimomorpha</taxon>
        <taxon>Panagrolaimoidea</taxon>
        <taxon>Panagrolaimidae</taxon>
        <taxon>Panagrolaimus</taxon>
    </lineage>
</organism>
<protein>
    <submittedName>
        <fullName evidence="2">Uncharacterized protein</fullName>
    </submittedName>
</protein>
<proteinExistence type="predicted"/>
<sequence>MKSDYEDEGEDEDEDDSGASKFTVSDLEDPGTDSEKSRESGSDGRKTDDDEEKCPEEPPDDDFVFDVSEDECEVSDATQSLTIKRRYKGNEWPRAPLKRRFCVEKKTNKCAS</sequence>
<accession>A0AC34RP78</accession>
<dbReference type="WBParaSite" id="JU765_v2.g8622.t1">
    <property type="protein sequence ID" value="JU765_v2.g8622.t1"/>
    <property type="gene ID" value="JU765_v2.g8622"/>
</dbReference>
<name>A0AC34RP78_9BILA</name>
<evidence type="ECO:0000313" key="2">
    <source>
        <dbReference type="WBParaSite" id="JU765_v2.g8622.t1"/>
    </source>
</evidence>
<dbReference type="Proteomes" id="UP000887576">
    <property type="component" value="Unplaced"/>
</dbReference>
<reference evidence="2" key="1">
    <citation type="submission" date="2022-11" db="UniProtKB">
        <authorList>
            <consortium name="WormBaseParasite"/>
        </authorList>
    </citation>
    <scope>IDENTIFICATION</scope>
</reference>